<keyword evidence="4" id="KW-1185">Reference proteome</keyword>
<sequence length="399" mass="43398">MASDSADFKGTIYYLAGDKPITCLTMKKIFAILLALPLLSLAQKTAKTYDLLLGGYTGTNAGKGIAVYRFDTQTGTVNFLNQFEGVDNPDFLAITNDSKFVYSCNVDPKGAEAQVSAFRFDKTSGKLELINKQPAGGINPVHIILDKDGKNVMISHYSSGSLTVLPVNKDGSLGPVSQTIQYTGSGPHRNQKGPHVHSAMLADNGKKLLVADLGTDHINIYNYDSKKQQPIITENATAEMTGPGDGPRHMEFSPDRKFLYVIQELSAFVRVYKYDNGKLAFIQAINMMPADFTKNSAADIHLSPDGNFLYASNRGGANNIVQYAVDKSDGKLTFVDKFDVSKAPRGFTIDPSGNYLLSAGQEGNTINIFKIDKTNGKLALTDNKIDIPQIVCLKWVSVD</sequence>
<evidence type="ECO:0000256" key="1">
    <source>
        <dbReference type="ARBA" id="ARBA00005564"/>
    </source>
</evidence>
<dbReference type="Pfam" id="PF10282">
    <property type="entry name" value="Lactonase"/>
    <property type="match status" value="1"/>
</dbReference>
<proteinExistence type="inferred from homology"/>
<evidence type="ECO:0000313" key="3">
    <source>
        <dbReference type="EMBL" id="GAA4094141.1"/>
    </source>
</evidence>
<dbReference type="Gene3D" id="2.130.10.10">
    <property type="entry name" value="YVTN repeat-like/Quinoprotein amine dehydrogenase"/>
    <property type="match status" value="1"/>
</dbReference>
<dbReference type="SUPFAM" id="SSF51004">
    <property type="entry name" value="C-terminal (heme d1) domain of cytochrome cd1-nitrite reductase"/>
    <property type="match status" value="1"/>
</dbReference>
<dbReference type="Proteomes" id="UP001500841">
    <property type="component" value="Unassembled WGS sequence"/>
</dbReference>
<dbReference type="PANTHER" id="PTHR30344:SF1">
    <property type="entry name" value="6-PHOSPHOGLUCONOLACTONASE"/>
    <property type="match status" value="1"/>
</dbReference>
<evidence type="ECO:0000313" key="4">
    <source>
        <dbReference type="Proteomes" id="UP001500841"/>
    </source>
</evidence>
<dbReference type="InterPro" id="IPR015943">
    <property type="entry name" value="WD40/YVTN_repeat-like_dom_sf"/>
</dbReference>
<name>A0ABP7WQ10_9SPHI</name>
<keyword evidence="2" id="KW-0119">Carbohydrate metabolism</keyword>
<dbReference type="PANTHER" id="PTHR30344">
    <property type="entry name" value="6-PHOSPHOGLUCONOLACTONASE-RELATED"/>
    <property type="match status" value="1"/>
</dbReference>
<organism evidence="3 4">
    <name type="scientific">Mucilaginibacter panaciglaebae</name>
    <dbReference type="NCBI Taxonomy" id="502331"/>
    <lineage>
        <taxon>Bacteria</taxon>
        <taxon>Pseudomonadati</taxon>
        <taxon>Bacteroidota</taxon>
        <taxon>Sphingobacteriia</taxon>
        <taxon>Sphingobacteriales</taxon>
        <taxon>Sphingobacteriaceae</taxon>
        <taxon>Mucilaginibacter</taxon>
    </lineage>
</organism>
<dbReference type="InterPro" id="IPR050282">
    <property type="entry name" value="Cycloisomerase_2"/>
</dbReference>
<accession>A0ABP7WQ10</accession>
<reference evidence="4" key="1">
    <citation type="journal article" date="2019" name="Int. J. Syst. Evol. Microbiol.">
        <title>The Global Catalogue of Microorganisms (GCM) 10K type strain sequencing project: providing services to taxonomists for standard genome sequencing and annotation.</title>
        <authorList>
            <consortium name="The Broad Institute Genomics Platform"/>
            <consortium name="The Broad Institute Genome Sequencing Center for Infectious Disease"/>
            <person name="Wu L."/>
            <person name="Ma J."/>
        </authorList>
    </citation>
    <scope>NUCLEOTIDE SEQUENCE [LARGE SCALE GENOMIC DNA]</scope>
    <source>
        <strain evidence="4">JCM 17085</strain>
    </source>
</reference>
<comment type="caution">
    <text evidence="3">The sequence shown here is derived from an EMBL/GenBank/DDBJ whole genome shotgun (WGS) entry which is preliminary data.</text>
</comment>
<dbReference type="InterPro" id="IPR019405">
    <property type="entry name" value="Lactonase_7-beta_prop"/>
</dbReference>
<gene>
    <name evidence="3" type="ORF">GCM10022392_15920</name>
</gene>
<dbReference type="EMBL" id="BAABCV010000005">
    <property type="protein sequence ID" value="GAA4094141.1"/>
    <property type="molecule type" value="Genomic_DNA"/>
</dbReference>
<protein>
    <submittedName>
        <fullName evidence="3">Lactonase family protein</fullName>
    </submittedName>
</protein>
<keyword evidence="2" id="KW-0313">Glucose metabolism</keyword>
<comment type="similarity">
    <text evidence="1">Belongs to the cycloisomerase 2 family.</text>
</comment>
<evidence type="ECO:0000256" key="2">
    <source>
        <dbReference type="ARBA" id="ARBA00022526"/>
    </source>
</evidence>
<dbReference type="InterPro" id="IPR011048">
    <property type="entry name" value="Haem_d1_sf"/>
</dbReference>